<dbReference type="Proteomes" id="UP000075714">
    <property type="component" value="Unassembled WGS sequence"/>
</dbReference>
<evidence type="ECO:0000313" key="2">
    <source>
        <dbReference type="Proteomes" id="UP000075714"/>
    </source>
</evidence>
<evidence type="ECO:0008006" key="3">
    <source>
        <dbReference type="Google" id="ProtNLM"/>
    </source>
</evidence>
<dbReference type="Gene3D" id="3.40.30.10">
    <property type="entry name" value="Glutaredoxin"/>
    <property type="match status" value="1"/>
</dbReference>
<dbReference type="OrthoDB" id="534717at2759"/>
<dbReference type="CDD" id="cd02980">
    <property type="entry name" value="TRX_Fd_family"/>
    <property type="match status" value="1"/>
</dbReference>
<organism evidence="1 2">
    <name type="scientific">Gonium pectorale</name>
    <name type="common">Green alga</name>
    <dbReference type="NCBI Taxonomy" id="33097"/>
    <lineage>
        <taxon>Eukaryota</taxon>
        <taxon>Viridiplantae</taxon>
        <taxon>Chlorophyta</taxon>
        <taxon>core chlorophytes</taxon>
        <taxon>Chlorophyceae</taxon>
        <taxon>CS clade</taxon>
        <taxon>Chlamydomonadales</taxon>
        <taxon>Volvocaceae</taxon>
        <taxon>Gonium</taxon>
    </lineage>
</organism>
<name>A0A150GUV5_GONPE</name>
<dbReference type="SUPFAM" id="SSF52833">
    <property type="entry name" value="Thioredoxin-like"/>
    <property type="match status" value="1"/>
</dbReference>
<proteinExistence type="predicted"/>
<dbReference type="InterPro" id="IPR036249">
    <property type="entry name" value="Thioredoxin-like_sf"/>
</dbReference>
<keyword evidence="2" id="KW-1185">Reference proteome</keyword>
<dbReference type="EMBL" id="LSYV01000007">
    <property type="protein sequence ID" value="KXZ53611.1"/>
    <property type="molecule type" value="Genomic_DNA"/>
</dbReference>
<sequence length="87" mass="9714">MIAIMKEAPTAAELGLESGERPLWRTKANCLRICAMGPVAVVYPEQVYYHSCTPDVLERILQEHVIGGRPVEEYRIRASPPPPQQQG</sequence>
<gene>
    <name evidence="1" type="ORF">GPECTOR_6g528</name>
</gene>
<dbReference type="AlphaFoldDB" id="A0A150GUV5"/>
<reference evidence="2" key="1">
    <citation type="journal article" date="2016" name="Nat. Commun.">
        <title>The Gonium pectorale genome demonstrates co-option of cell cycle regulation during the evolution of multicellularity.</title>
        <authorList>
            <person name="Hanschen E.R."/>
            <person name="Marriage T.N."/>
            <person name="Ferris P.J."/>
            <person name="Hamaji T."/>
            <person name="Toyoda A."/>
            <person name="Fujiyama A."/>
            <person name="Neme R."/>
            <person name="Noguchi H."/>
            <person name="Minakuchi Y."/>
            <person name="Suzuki M."/>
            <person name="Kawai-Toyooka H."/>
            <person name="Smith D.R."/>
            <person name="Sparks H."/>
            <person name="Anderson J."/>
            <person name="Bakaric R."/>
            <person name="Luria V."/>
            <person name="Karger A."/>
            <person name="Kirschner M.W."/>
            <person name="Durand P.M."/>
            <person name="Michod R.E."/>
            <person name="Nozaki H."/>
            <person name="Olson B.J."/>
        </authorList>
    </citation>
    <scope>NUCLEOTIDE SEQUENCE [LARGE SCALE GENOMIC DNA]</scope>
    <source>
        <strain evidence="2">NIES-2863</strain>
    </source>
</reference>
<protein>
    <recommendedName>
        <fullName evidence="3">Ferredoxin</fullName>
    </recommendedName>
</protein>
<evidence type="ECO:0000313" key="1">
    <source>
        <dbReference type="EMBL" id="KXZ53611.1"/>
    </source>
</evidence>
<accession>A0A150GUV5</accession>
<comment type="caution">
    <text evidence="1">The sequence shown here is derived from an EMBL/GenBank/DDBJ whole genome shotgun (WGS) entry which is preliminary data.</text>
</comment>